<keyword evidence="5" id="KW-1185">Reference proteome</keyword>
<dbReference type="InterPro" id="IPR000873">
    <property type="entry name" value="AMP-dep_synth/lig_dom"/>
</dbReference>
<accession>A0ABW6V2G5</accession>
<dbReference type="PANTHER" id="PTHR43767">
    <property type="entry name" value="LONG-CHAIN-FATTY-ACID--COA LIGASE"/>
    <property type="match status" value="1"/>
</dbReference>
<dbReference type="Gene3D" id="3.30.300.30">
    <property type="match status" value="1"/>
</dbReference>
<gene>
    <name evidence="4" type="ORF">ACFY05_11660</name>
</gene>
<feature type="region of interest" description="Disordered" evidence="1">
    <location>
        <begin position="435"/>
        <end position="454"/>
    </location>
</feature>
<dbReference type="EMBL" id="JBIAXI010000006">
    <property type="protein sequence ID" value="MFF4773504.1"/>
    <property type="molecule type" value="Genomic_DNA"/>
</dbReference>
<organism evidence="4 5">
    <name type="scientific">Microtetraspora fusca</name>
    <dbReference type="NCBI Taxonomy" id="1997"/>
    <lineage>
        <taxon>Bacteria</taxon>
        <taxon>Bacillati</taxon>
        <taxon>Actinomycetota</taxon>
        <taxon>Actinomycetes</taxon>
        <taxon>Streptosporangiales</taxon>
        <taxon>Streptosporangiaceae</taxon>
        <taxon>Microtetraspora</taxon>
    </lineage>
</organism>
<dbReference type="InterPro" id="IPR042099">
    <property type="entry name" value="ANL_N_sf"/>
</dbReference>
<evidence type="ECO:0000259" key="3">
    <source>
        <dbReference type="Pfam" id="PF13193"/>
    </source>
</evidence>
<dbReference type="PROSITE" id="PS00455">
    <property type="entry name" value="AMP_BINDING"/>
    <property type="match status" value="1"/>
</dbReference>
<proteinExistence type="predicted"/>
<evidence type="ECO:0000256" key="1">
    <source>
        <dbReference type="SAM" id="MobiDB-lite"/>
    </source>
</evidence>
<dbReference type="Pfam" id="PF00501">
    <property type="entry name" value="AMP-binding"/>
    <property type="match status" value="1"/>
</dbReference>
<dbReference type="InterPro" id="IPR045851">
    <property type="entry name" value="AMP-bd_C_sf"/>
</dbReference>
<dbReference type="InterPro" id="IPR050237">
    <property type="entry name" value="ATP-dep_AMP-bd_enzyme"/>
</dbReference>
<evidence type="ECO:0000313" key="4">
    <source>
        <dbReference type="EMBL" id="MFF4773504.1"/>
    </source>
</evidence>
<protein>
    <submittedName>
        <fullName evidence="4">Class I adenylate-forming enzyme family protein</fullName>
    </submittedName>
</protein>
<dbReference type="PANTHER" id="PTHR43767:SF10">
    <property type="entry name" value="SURFACTIN SYNTHASE SUBUNIT 1"/>
    <property type="match status" value="1"/>
</dbReference>
<dbReference type="SUPFAM" id="SSF56801">
    <property type="entry name" value="Acetyl-CoA synthetase-like"/>
    <property type="match status" value="1"/>
</dbReference>
<dbReference type="InterPro" id="IPR025110">
    <property type="entry name" value="AMP-bd_C"/>
</dbReference>
<evidence type="ECO:0000313" key="5">
    <source>
        <dbReference type="Proteomes" id="UP001602119"/>
    </source>
</evidence>
<dbReference type="Gene3D" id="3.40.50.12780">
    <property type="entry name" value="N-terminal domain of ligase-like"/>
    <property type="match status" value="1"/>
</dbReference>
<dbReference type="Pfam" id="PF13193">
    <property type="entry name" value="AMP-binding_C"/>
    <property type="match status" value="1"/>
</dbReference>
<dbReference type="InterPro" id="IPR020845">
    <property type="entry name" value="AMP-binding_CS"/>
</dbReference>
<feature type="domain" description="AMP-binding enzyme C-terminal" evidence="3">
    <location>
        <begin position="393"/>
        <end position="493"/>
    </location>
</feature>
<dbReference type="Proteomes" id="UP001602119">
    <property type="component" value="Unassembled WGS sequence"/>
</dbReference>
<name>A0ABW6V2G5_MICFU</name>
<feature type="domain" description="AMP-dependent synthetase/ligase" evidence="2">
    <location>
        <begin position="15"/>
        <end position="343"/>
    </location>
</feature>
<reference evidence="4 5" key="1">
    <citation type="submission" date="2024-10" db="EMBL/GenBank/DDBJ databases">
        <title>The Natural Products Discovery Center: Release of the First 8490 Sequenced Strains for Exploring Actinobacteria Biosynthetic Diversity.</title>
        <authorList>
            <person name="Kalkreuter E."/>
            <person name="Kautsar S.A."/>
            <person name="Yang D."/>
            <person name="Bader C.D."/>
            <person name="Teijaro C.N."/>
            <person name="Fluegel L."/>
            <person name="Davis C.M."/>
            <person name="Simpson J.R."/>
            <person name="Lauterbach L."/>
            <person name="Steele A.D."/>
            <person name="Gui C."/>
            <person name="Meng S."/>
            <person name="Li G."/>
            <person name="Viehrig K."/>
            <person name="Ye F."/>
            <person name="Su P."/>
            <person name="Kiefer A.F."/>
            <person name="Nichols A."/>
            <person name="Cepeda A.J."/>
            <person name="Yan W."/>
            <person name="Fan B."/>
            <person name="Jiang Y."/>
            <person name="Adhikari A."/>
            <person name="Zheng C.-J."/>
            <person name="Schuster L."/>
            <person name="Cowan T.M."/>
            <person name="Smanski M.J."/>
            <person name="Chevrette M.G."/>
            <person name="De Carvalho L.P.S."/>
            <person name="Shen B."/>
        </authorList>
    </citation>
    <scope>NUCLEOTIDE SEQUENCE [LARGE SCALE GENOMIC DNA]</scope>
    <source>
        <strain evidence="4 5">NPDC001281</strain>
    </source>
</reference>
<dbReference type="RefSeq" id="WP_387341888.1">
    <property type="nucleotide sequence ID" value="NZ_JBIAXI010000006.1"/>
</dbReference>
<evidence type="ECO:0000259" key="2">
    <source>
        <dbReference type="Pfam" id="PF00501"/>
    </source>
</evidence>
<comment type="caution">
    <text evidence="4">The sequence shown here is derived from an EMBL/GenBank/DDBJ whole genome shotgun (WGS) entry which is preliminary data.</text>
</comment>
<sequence>MKTALETPALPALLAARAAAEPGKVAMIVHGAGELTFEEWERRSNEVANALLSMGIGRGERIGLIFPAARWIDYAIAFLGVLKAGAVAVPLADRTPAAEVARIAAHCSISVTIGELADLPRASAEPPGLPNDPDAVAQILYTSGTTGTAKGVAATHANLAFGAVLNPRRPGMRMFAHSRHLVHAFPIGTNAGQMMLLNALNAYPAVVTLPRFTPDRFARLIADHRAGTVFLVPAMAVELLGRREDHDLSSVQLLGSAAAPLPAAVATRLAGMFPNATIANYYTSTEAAPAQTIMIVDPERPGSVGRAAAGGAVRIASPEGEAVRAGETGEVWMRSPAAPRSYYNDTDAASDVFRGGWIRMGDLGYIDEDGYLYLVDRESDVIKSGAFKVSTLKVEEALHAHPAVAEAAAYGVPHPVLGMAVAAAVVLRSPGPDEAIGGGLGTDEADGRHEGAPDDGEVSLAALRAFLAERLARHEIPSQIATMDALPRNAGGKVDKRALRART</sequence>